<reference evidence="7 8" key="1">
    <citation type="submission" date="2021-03" db="EMBL/GenBank/DDBJ databases">
        <title>Geobacter metallireducens gen. nov. sp. nov., a microorganism capable of coupling the complete oxidation of organic compounds to the reduction of iron and other metals.</title>
        <authorList>
            <person name="Li Y."/>
        </authorList>
    </citation>
    <scope>NUCLEOTIDE SEQUENCE [LARGE SCALE GENOMIC DNA]</scope>
    <source>
        <strain evidence="7 8">Jerry-YX</strain>
    </source>
</reference>
<dbReference type="InterPro" id="IPR023696">
    <property type="entry name" value="Ureohydrolase_dom_sf"/>
</dbReference>
<accession>A0ABX7Q3C0</accession>
<sequence>MSAKTALIYSQDFSHFSYGDEHPFKVQRINLAFELMRRFGLTELPGADIVDCPRVDESALLTFHTSDYLDRLREFNSSDEPRADFRYGLGDLDNPVFKGFYDWSTLVTGGTVEAARLVTEEGYDIAFSMAGGWHHAHSSKAAGFSYLNDAVIAINTLLEKGLRVAYLDIDAHHGDGVQEAFYDTDRVLTVSIHESGIYFFPGTGFEDEIGTGKGRGYSVNVPLEAHTDDALFMKAFDEVAYPLLAAFNPDVLVTQLGSDTFRTDPLTRLEITTHSYTYILRKLKALKIPWVAVGGGGYNMVNVARAWTLAWGIMNGVELPVKLPESFVDIIGPLGYPNRMLLDAMHWAEEDDRNRALDAVERSIAAIRASIFPIIIGRYAAAAGE</sequence>
<dbReference type="InterPro" id="IPR003085">
    <property type="entry name" value="AcuC"/>
</dbReference>
<dbReference type="InterPro" id="IPR037138">
    <property type="entry name" value="His_deacetylse_dom_sf"/>
</dbReference>
<gene>
    <name evidence="7" type="ORF">JZM60_14830</name>
</gene>
<dbReference type="InterPro" id="IPR000286">
    <property type="entry name" value="HDACs"/>
</dbReference>
<evidence type="ECO:0000256" key="4">
    <source>
        <dbReference type="ARBA" id="ARBA00022627"/>
    </source>
</evidence>
<dbReference type="Pfam" id="PF00850">
    <property type="entry name" value="Hist_deacetyl"/>
    <property type="match status" value="1"/>
</dbReference>
<dbReference type="InterPro" id="IPR023801">
    <property type="entry name" value="His_deacetylse_dom"/>
</dbReference>
<dbReference type="CDD" id="cd09994">
    <property type="entry name" value="HDAC_AcuC_like"/>
    <property type="match status" value="1"/>
</dbReference>
<dbReference type="PANTHER" id="PTHR10625">
    <property type="entry name" value="HISTONE DEACETYLASE HDAC1-RELATED"/>
    <property type="match status" value="1"/>
</dbReference>
<dbReference type="PANTHER" id="PTHR10625:SF10">
    <property type="entry name" value="HISTONE DEACETYLASE HDAC1"/>
    <property type="match status" value="1"/>
</dbReference>
<keyword evidence="8" id="KW-1185">Reference proteome</keyword>
<evidence type="ECO:0000313" key="8">
    <source>
        <dbReference type="Proteomes" id="UP000663651"/>
    </source>
</evidence>
<evidence type="ECO:0000259" key="6">
    <source>
        <dbReference type="Pfam" id="PF00850"/>
    </source>
</evidence>
<name>A0ABX7Q3C0_9BACT</name>
<keyword evidence="5" id="KW-0378">Hydrolase</keyword>
<evidence type="ECO:0000256" key="2">
    <source>
        <dbReference type="ARBA" id="ARBA00005947"/>
    </source>
</evidence>
<dbReference type="PIRSF" id="PIRSF037913">
    <property type="entry name" value="His_deacetylse_1"/>
    <property type="match status" value="1"/>
</dbReference>
<dbReference type="EMBL" id="CP071382">
    <property type="protein sequence ID" value="QSV45378.1"/>
    <property type="molecule type" value="Genomic_DNA"/>
</dbReference>
<proteinExistence type="inferred from homology"/>
<dbReference type="PRINTS" id="PR01270">
    <property type="entry name" value="HDASUPER"/>
</dbReference>
<keyword evidence="4" id="KW-0006">Acetoin catabolism</keyword>
<dbReference type="SUPFAM" id="SSF52768">
    <property type="entry name" value="Arginase/deacetylase"/>
    <property type="match status" value="1"/>
</dbReference>
<comment type="similarity">
    <text evidence="2">Belongs to the histone deacetylase family.</text>
</comment>
<dbReference type="Proteomes" id="UP000663651">
    <property type="component" value="Chromosome"/>
</dbReference>
<dbReference type="RefSeq" id="WP_207163183.1">
    <property type="nucleotide sequence ID" value="NZ_CP071382.1"/>
</dbReference>
<evidence type="ECO:0000256" key="3">
    <source>
        <dbReference type="ARBA" id="ARBA00020218"/>
    </source>
</evidence>
<organism evidence="7 8">
    <name type="scientific">Geobacter benzoatilyticus</name>
    <dbReference type="NCBI Taxonomy" id="2815309"/>
    <lineage>
        <taxon>Bacteria</taxon>
        <taxon>Pseudomonadati</taxon>
        <taxon>Thermodesulfobacteriota</taxon>
        <taxon>Desulfuromonadia</taxon>
        <taxon>Geobacterales</taxon>
        <taxon>Geobacteraceae</taxon>
        <taxon>Geobacter</taxon>
    </lineage>
</organism>
<feature type="domain" description="Histone deacetylase" evidence="6">
    <location>
        <begin position="22"/>
        <end position="312"/>
    </location>
</feature>
<comment type="pathway">
    <text evidence="1">Ketone degradation; acetoin degradation.</text>
</comment>
<dbReference type="PRINTS" id="PR01271">
    <property type="entry name" value="HISDACETLASE"/>
</dbReference>
<protein>
    <recommendedName>
        <fullName evidence="3">Acetoin utilization protein AcuC</fullName>
    </recommendedName>
</protein>
<evidence type="ECO:0000313" key="7">
    <source>
        <dbReference type="EMBL" id="QSV45378.1"/>
    </source>
</evidence>
<evidence type="ECO:0000256" key="1">
    <source>
        <dbReference type="ARBA" id="ARBA00005101"/>
    </source>
</evidence>
<dbReference type="InterPro" id="IPR003084">
    <property type="entry name" value="HDAC_I/II"/>
</dbReference>
<dbReference type="Gene3D" id="3.40.800.20">
    <property type="entry name" value="Histone deacetylase domain"/>
    <property type="match status" value="1"/>
</dbReference>
<evidence type="ECO:0000256" key="5">
    <source>
        <dbReference type="ARBA" id="ARBA00022801"/>
    </source>
</evidence>